<organism evidence="2 3">
    <name type="scientific">Streptomyces zhihengii</name>
    <dbReference type="NCBI Taxonomy" id="1818004"/>
    <lineage>
        <taxon>Bacteria</taxon>
        <taxon>Bacillati</taxon>
        <taxon>Actinomycetota</taxon>
        <taxon>Actinomycetes</taxon>
        <taxon>Kitasatosporales</taxon>
        <taxon>Streptomycetaceae</taxon>
        <taxon>Streptomyces</taxon>
    </lineage>
</organism>
<dbReference type="SUPFAM" id="SSF53474">
    <property type="entry name" value="alpha/beta-Hydrolases"/>
    <property type="match status" value="1"/>
</dbReference>
<feature type="compositionally biased region" description="Basic residues" evidence="1">
    <location>
        <begin position="12"/>
        <end position="26"/>
    </location>
</feature>
<dbReference type="Gene3D" id="3.40.50.1820">
    <property type="entry name" value="alpha/beta hydrolase"/>
    <property type="match status" value="1"/>
</dbReference>
<sequence>MSPPTSPARQQDRHHARHRARHHVRPRVRRAVATLAAAVAVLGAPAVQPAHAAAPQVPVFHDASGLTQVAGGSLVRRDTDFTLTVTSAEVAGPHRIRVFLPSGYAADPERRWPVTYFLHGGPGTVDDAAAVPALRSDDMITVVPDGGRKGWYADWVMQNTALGAANWETFHLQQVVPFIDANLRTVPERTHRAVAGLSMGGSGALHYAQARPDLFGHVAALSGGLDFGMAEVRAAVLATELNLPGVWCAVSSAAPGTCADYGPYVDSDAIFGSPYPVFGADRVWKAYDPAAPGNLSRLADTGITLYTGDNDLIEGYTARASHTVASRLDQLGIESRLVDYGDGASLAPTCNGGHTYACWAPAFADWVPRVTAAFEAASRRPGS</sequence>
<accession>A0ABS2UHT6</accession>
<evidence type="ECO:0000313" key="2">
    <source>
        <dbReference type="EMBL" id="MBM9617210.1"/>
    </source>
</evidence>
<dbReference type="PANTHER" id="PTHR48098">
    <property type="entry name" value="ENTEROCHELIN ESTERASE-RELATED"/>
    <property type="match status" value="1"/>
</dbReference>
<proteinExistence type="predicted"/>
<dbReference type="InterPro" id="IPR000801">
    <property type="entry name" value="Esterase-like"/>
</dbReference>
<keyword evidence="3" id="KW-1185">Reference proteome</keyword>
<dbReference type="EMBL" id="JAFEJA010000001">
    <property type="protein sequence ID" value="MBM9617210.1"/>
    <property type="molecule type" value="Genomic_DNA"/>
</dbReference>
<gene>
    <name evidence="2" type="ORF">JE024_00400</name>
</gene>
<dbReference type="Pfam" id="PF00756">
    <property type="entry name" value="Esterase"/>
    <property type="match status" value="1"/>
</dbReference>
<reference evidence="2 3" key="1">
    <citation type="journal article" date="2016" name="Arch. Microbiol.">
        <title>Streptomyces zhihengii sp. nov., isolated from rhizospheric soil of Psammosilene tunicoides.</title>
        <authorList>
            <person name="Huang M.J."/>
            <person name="Fei J.J."/>
            <person name="Salam N."/>
            <person name="Kim C.J."/>
            <person name="Hozzein W.N."/>
            <person name="Xiao M."/>
            <person name="Huang H.Q."/>
            <person name="Li W.J."/>
        </authorList>
    </citation>
    <scope>NUCLEOTIDE SEQUENCE [LARGE SCALE GENOMIC DNA]</scope>
    <source>
        <strain evidence="2 3">YIM T102</strain>
    </source>
</reference>
<dbReference type="PANTHER" id="PTHR48098:SF1">
    <property type="entry name" value="DIACYLGLYCEROL ACYLTRANSFERASE_MYCOLYLTRANSFERASE AG85A"/>
    <property type="match status" value="1"/>
</dbReference>
<dbReference type="Proteomes" id="UP000664109">
    <property type="component" value="Unassembled WGS sequence"/>
</dbReference>
<dbReference type="RefSeq" id="WP_205371633.1">
    <property type="nucleotide sequence ID" value="NZ_JAFEJA010000001.1"/>
</dbReference>
<evidence type="ECO:0000313" key="3">
    <source>
        <dbReference type="Proteomes" id="UP000664109"/>
    </source>
</evidence>
<dbReference type="InterPro" id="IPR029058">
    <property type="entry name" value="AB_hydrolase_fold"/>
</dbReference>
<dbReference type="InterPro" id="IPR050583">
    <property type="entry name" value="Mycobacterial_A85_antigen"/>
</dbReference>
<evidence type="ECO:0000256" key="1">
    <source>
        <dbReference type="SAM" id="MobiDB-lite"/>
    </source>
</evidence>
<comment type="caution">
    <text evidence="2">The sequence shown here is derived from an EMBL/GenBank/DDBJ whole genome shotgun (WGS) entry which is preliminary data.</text>
</comment>
<protein>
    <submittedName>
        <fullName evidence="2">Esterase</fullName>
    </submittedName>
</protein>
<name>A0ABS2UHT6_9ACTN</name>
<feature type="region of interest" description="Disordered" evidence="1">
    <location>
        <begin position="1"/>
        <end position="26"/>
    </location>
</feature>